<dbReference type="AlphaFoldDB" id="A0A482WB98"/>
<comment type="similarity">
    <text evidence="5">Belongs to the glycosyltransferase 14 family. XylT subfamily.</text>
</comment>
<keyword evidence="9" id="KW-0812">Transmembrane</keyword>
<evidence type="ECO:0000256" key="8">
    <source>
        <dbReference type="ARBA" id="ARBA00022679"/>
    </source>
</evidence>
<proteinExistence type="inferred from homology"/>
<dbReference type="InterPro" id="IPR002889">
    <property type="entry name" value="WSC_carb-bd"/>
</dbReference>
<dbReference type="UniPathway" id="UPA00755"/>
<dbReference type="EMBL" id="QDEB01012724">
    <property type="protein sequence ID" value="RZC41939.1"/>
    <property type="molecule type" value="Genomic_DNA"/>
</dbReference>
<dbReference type="PANTHER" id="PTHR46025:SF3">
    <property type="entry name" value="XYLOSYLTRANSFERASE OXT"/>
    <property type="match status" value="1"/>
</dbReference>
<evidence type="ECO:0000256" key="17">
    <source>
        <dbReference type="ARBA" id="ARBA00023180"/>
    </source>
</evidence>
<keyword evidence="16" id="KW-1015">Disulfide bond</keyword>
<evidence type="ECO:0000256" key="18">
    <source>
        <dbReference type="ARBA" id="ARBA00042865"/>
    </source>
</evidence>
<evidence type="ECO:0000259" key="20">
    <source>
        <dbReference type="PROSITE" id="PS51212"/>
    </source>
</evidence>
<comment type="pathway">
    <text evidence="3">Glycan metabolism; chondroitin sulfate biosynthesis.</text>
</comment>
<evidence type="ECO:0000313" key="21">
    <source>
        <dbReference type="EMBL" id="RZC41939.1"/>
    </source>
</evidence>
<dbReference type="InterPro" id="IPR024448">
    <property type="entry name" value="XylT_C"/>
</dbReference>
<evidence type="ECO:0000256" key="2">
    <source>
        <dbReference type="ARBA" id="ARBA00004648"/>
    </source>
</evidence>
<keyword evidence="10" id="KW-0479">Metal-binding</keyword>
<dbReference type="GO" id="GO:0005789">
    <property type="term" value="C:endoplasmic reticulum membrane"/>
    <property type="evidence" value="ECO:0007669"/>
    <property type="project" value="UniProtKB-SubCell"/>
</dbReference>
<dbReference type="SMART" id="SM00321">
    <property type="entry name" value="WSC"/>
    <property type="match status" value="1"/>
</dbReference>
<keyword evidence="13" id="KW-1133">Transmembrane helix</keyword>
<evidence type="ECO:0000256" key="10">
    <source>
        <dbReference type="ARBA" id="ARBA00022723"/>
    </source>
</evidence>
<dbReference type="STRING" id="1661398.A0A482WB98"/>
<keyword evidence="8" id="KW-0808">Transferase</keyword>
<sequence>DWHPQSQKATTQSVENNRKKVITVNATILRLDDLDFKPQCEINGKEAVSAIHRAKTQRCKQLIANVSCQSPVGTLYSKHLSGSCPSGGKVAGKALGCFKDENNYRLLTGYFGVYKKNNLQSHCIQICLQSGFEYAGVQYSNECFCGNDEPPSIYKLPDSSCNMKCPGDSHATCGGYYTINIYQTGIKKFIPQVANTKSPPSDEEHVKIVFLLTLNGRAIRQREYYLFCELLFLERRFPNIRLTRRRFATIWGNASLLEMLLSCMSELLNMSSWKWDFVLNLSESDYPVKMVSSLERFLSANRGHNFVKSHGRGTQRFLQKQGLDKTFVECDMRMWRVADRHLPNGLQMDGGSDWIALSRKFINYVAAPESDDLVTGLKQVFKHTLLPAESFFHTVLRNSRFCNTYIDNNLHVTNWKRKLGCKCQYKHVVDWCGCSSNDFRPNDWPRIQTTLPTQLYFARKFKPIINQAILLKLELWLHGLEKPSRKVVNLNSYWQSMYHHLDLSSMVDDGVMTIICSVGRVWLKSVTNGTCTVVVKKPIEATSYHLKDSYKHTLVHFKAEIDSLDVDIEVAFRPINMTYLVAPSSLTKRLEELTVSKPVIVYKFFPGDVTITYNISCLWIDLTGMVVEMTDISVDENPVTGHSKPSMRQPHLPGAWTVKLIYQQVRLAEAEFLITPLEFFSGAPLTKKQAWLIHGGSLSNTVIENYDKFLDSSYDKSMLKPVIVSNSKKKLEENCKTGSILLCGVKKAVEVCGLHVEECFKTGWSSHAPDPKSFIGNINQTSGTFDIW</sequence>
<evidence type="ECO:0000256" key="9">
    <source>
        <dbReference type="ARBA" id="ARBA00022692"/>
    </source>
</evidence>
<reference evidence="21 22" key="1">
    <citation type="submission" date="2017-03" db="EMBL/GenBank/DDBJ databases">
        <title>Genome of the blue death feigning beetle - Asbolus verrucosus.</title>
        <authorList>
            <person name="Rider S.D."/>
        </authorList>
    </citation>
    <scope>NUCLEOTIDE SEQUENCE [LARGE SCALE GENOMIC DNA]</scope>
    <source>
        <strain evidence="21">Butters</strain>
        <tissue evidence="21">Head and leg muscle</tissue>
    </source>
</reference>
<comment type="catalytic activity">
    <reaction evidence="19">
        <text>UDP-alpha-D-xylose + L-seryl-[protein] = 3-O-(beta-D-xylosyl)-L-seryl-[protein] + UDP + H(+)</text>
        <dbReference type="Rhea" id="RHEA:50192"/>
        <dbReference type="Rhea" id="RHEA-COMP:9863"/>
        <dbReference type="Rhea" id="RHEA-COMP:12567"/>
        <dbReference type="ChEBI" id="CHEBI:15378"/>
        <dbReference type="ChEBI" id="CHEBI:29999"/>
        <dbReference type="ChEBI" id="CHEBI:57632"/>
        <dbReference type="ChEBI" id="CHEBI:58223"/>
        <dbReference type="ChEBI" id="CHEBI:132085"/>
        <dbReference type="EC" id="2.4.2.26"/>
    </reaction>
</comment>
<feature type="domain" description="WSC" evidence="20">
    <location>
        <begin position="91"/>
        <end position="185"/>
    </location>
</feature>
<evidence type="ECO:0000256" key="5">
    <source>
        <dbReference type="ARBA" id="ARBA00010195"/>
    </source>
</evidence>
<evidence type="ECO:0000256" key="1">
    <source>
        <dbReference type="ARBA" id="ARBA00004323"/>
    </source>
</evidence>
<feature type="non-terminal residue" evidence="21">
    <location>
        <position position="1"/>
    </location>
</feature>
<evidence type="ECO:0000256" key="11">
    <source>
        <dbReference type="ARBA" id="ARBA00022824"/>
    </source>
</evidence>
<dbReference type="GO" id="GO:0030158">
    <property type="term" value="F:protein xylosyltransferase activity"/>
    <property type="evidence" value="ECO:0007669"/>
    <property type="project" value="UniProtKB-EC"/>
</dbReference>
<dbReference type="OrthoDB" id="2019572at2759"/>
<keyword evidence="17" id="KW-0325">Glycoprotein</keyword>
<evidence type="ECO:0000256" key="15">
    <source>
        <dbReference type="ARBA" id="ARBA00023136"/>
    </source>
</evidence>
<comment type="pathway">
    <text evidence="4">Glycan metabolism; heparan sulfate biosynthesis.</text>
</comment>
<evidence type="ECO:0000256" key="16">
    <source>
        <dbReference type="ARBA" id="ARBA00023157"/>
    </source>
</evidence>
<feature type="non-terminal residue" evidence="21">
    <location>
        <position position="788"/>
    </location>
</feature>
<evidence type="ECO:0000256" key="19">
    <source>
        <dbReference type="ARBA" id="ARBA00047847"/>
    </source>
</evidence>
<dbReference type="GO" id="GO:0015012">
    <property type="term" value="P:heparan sulfate proteoglycan biosynthetic process"/>
    <property type="evidence" value="ECO:0007669"/>
    <property type="project" value="UniProtKB-UniPathway"/>
</dbReference>
<keyword evidence="7" id="KW-0328">Glycosyltransferase</keyword>
<dbReference type="Pfam" id="PF01822">
    <property type="entry name" value="WSC"/>
    <property type="match status" value="1"/>
</dbReference>
<gene>
    <name evidence="21" type="ORF">BDFB_012667</name>
</gene>
<dbReference type="GO" id="GO:0000139">
    <property type="term" value="C:Golgi membrane"/>
    <property type="evidence" value="ECO:0007669"/>
    <property type="project" value="UniProtKB-SubCell"/>
</dbReference>
<evidence type="ECO:0000256" key="7">
    <source>
        <dbReference type="ARBA" id="ARBA00022676"/>
    </source>
</evidence>
<dbReference type="PROSITE" id="PS51212">
    <property type="entry name" value="WSC"/>
    <property type="match status" value="1"/>
</dbReference>
<accession>A0A482WB98</accession>
<dbReference type="UniPathway" id="UPA00756"/>
<comment type="subcellular location">
    <subcellularLocation>
        <location evidence="2">Endoplasmic reticulum membrane</location>
        <topology evidence="2">Single-pass type II membrane protein</topology>
    </subcellularLocation>
    <subcellularLocation>
        <location evidence="1">Golgi apparatus membrane</location>
        <topology evidence="1">Single-pass type II membrane protein</topology>
    </subcellularLocation>
</comment>
<evidence type="ECO:0000256" key="13">
    <source>
        <dbReference type="ARBA" id="ARBA00022989"/>
    </source>
</evidence>
<dbReference type="GO" id="GO:0050650">
    <property type="term" value="P:chondroitin sulfate proteoglycan biosynthetic process"/>
    <property type="evidence" value="ECO:0007669"/>
    <property type="project" value="TreeGrafter"/>
</dbReference>
<dbReference type="Proteomes" id="UP000292052">
    <property type="component" value="Unassembled WGS sequence"/>
</dbReference>
<dbReference type="InterPro" id="IPR043538">
    <property type="entry name" value="XYLT"/>
</dbReference>
<dbReference type="Pfam" id="PF12529">
    <property type="entry name" value="Xylo_C"/>
    <property type="match status" value="1"/>
</dbReference>
<evidence type="ECO:0000256" key="3">
    <source>
        <dbReference type="ARBA" id="ARBA00004840"/>
    </source>
</evidence>
<dbReference type="EC" id="2.4.2.26" evidence="6"/>
<keyword evidence="12" id="KW-0735">Signal-anchor</keyword>
<dbReference type="PANTHER" id="PTHR46025">
    <property type="entry name" value="XYLOSYLTRANSFERASE OXT"/>
    <property type="match status" value="1"/>
</dbReference>
<evidence type="ECO:0000256" key="6">
    <source>
        <dbReference type="ARBA" id="ARBA00011972"/>
    </source>
</evidence>
<keyword evidence="15" id="KW-0472">Membrane</keyword>
<evidence type="ECO:0000313" key="22">
    <source>
        <dbReference type="Proteomes" id="UP000292052"/>
    </source>
</evidence>
<evidence type="ECO:0000256" key="14">
    <source>
        <dbReference type="ARBA" id="ARBA00023034"/>
    </source>
</evidence>
<dbReference type="InterPro" id="IPR003406">
    <property type="entry name" value="Glyco_trans_14"/>
</dbReference>
<name>A0A482WB98_ASBVE</name>
<evidence type="ECO:0000256" key="4">
    <source>
        <dbReference type="ARBA" id="ARBA00005093"/>
    </source>
</evidence>
<keyword evidence="11" id="KW-0256">Endoplasmic reticulum</keyword>
<keyword evidence="22" id="KW-1185">Reference proteome</keyword>
<dbReference type="Pfam" id="PF02485">
    <property type="entry name" value="Branch"/>
    <property type="match status" value="1"/>
</dbReference>
<protein>
    <recommendedName>
        <fullName evidence="6">protein xylosyltransferase</fullName>
        <ecNumber evidence="6">2.4.2.26</ecNumber>
    </recommendedName>
    <alternativeName>
        <fullName evidence="18">Peptide O-xylosyltransferase</fullName>
    </alternativeName>
</protein>
<evidence type="ECO:0000256" key="12">
    <source>
        <dbReference type="ARBA" id="ARBA00022968"/>
    </source>
</evidence>
<dbReference type="GO" id="GO:0046872">
    <property type="term" value="F:metal ion binding"/>
    <property type="evidence" value="ECO:0007669"/>
    <property type="project" value="UniProtKB-KW"/>
</dbReference>
<organism evidence="21 22">
    <name type="scientific">Asbolus verrucosus</name>
    <name type="common">Desert ironclad beetle</name>
    <dbReference type="NCBI Taxonomy" id="1661398"/>
    <lineage>
        <taxon>Eukaryota</taxon>
        <taxon>Metazoa</taxon>
        <taxon>Ecdysozoa</taxon>
        <taxon>Arthropoda</taxon>
        <taxon>Hexapoda</taxon>
        <taxon>Insecta</taxon>
        <taxon>Pterygota</taxon>
        <taxon>Neoptera</taxon>
        <taxon>Endopterygota</taxon>
        <taxon>Coleoptera</taxon>
        <taxon>Polyphaga</taxon>
        <taxon>Cucujiformia</taxon>
        <taxon>Tenebrionidae</taxon>
        <taxon>Pimeliinae</taxon>
        <taxon>Asbolus</taxon>
    </lineage>
</organism>
<comment type="caution">
    <text evidence="21">The sequence shown here is derived from an EMBL/GenBank/DDBJ whole genome shotgun (WGS) entry which is preliminary data.</text>
</comment>
<keyword evidence="14" id="KW-0333">Golgi apparatus</keyword>